<sequence length="185" mass="19835">MMPETTARSLLRAETRDQHDQVDRIFSQVRLDDRREYGAFLSAQAAAHIPVEGALAAGGVATIVPDWDARQRGDLIRADLAALGLATPEPAGTIAFDGEAAVLGGLYVLEGSRLGGTMLQRSVPADFPTRFLGGVDSAAWRSLLQMLDVRLDSAVKRSVAVAAARNVFALFETSGQRFVRIGHFG</sequence>
<organism evidence="1 2">
    <name type="scientific">Sphingomonas glacialis</name>
    <dbReference type="NCBI Taxonomy" id="658225"/>
    <lineage>
        <taxon>Bacteria</taxon>
        <taxon>Pseudomonadati</taxon>
        <taxon>Pseudomonadota</taxon>
        <taxon>Alphaproteobacteria</taxon>
        <taxon>Sphingomonadales</taxon>
        <taxon>Sphingomonadaceae</taxon>
        <taxon>Sphingomonas</taxon>
    </lineage>
</organism>
<dbReference type="EMBL" id="RCZC01000002">
    <property type="protein sequence ID" value="TPG54092.1"/>
    <property type="molecule type" value="Genomic_DNA"/>
</dbReference>
<proteinExistence type="predicted"/>
<reference evidence="1 2" key="1">
    <citation type="journal article" date="2019" name="Environ. Microbiol.">
        <title>Species interactions and distinct microbial communities in high Arctic permafrost affected cryosols are associated with the CH4 and CO2 gas fluxes.</title>
        <authorList>
            <person name="Altshuler I."/>
            <person name="Hamel J."/>
            <person name="Turney S."/>
            <person name="Magnuson E."/>
            <person name="Levesque R."/>
            <person name="Greer C."/>
            <person name="Whyte L.G."/>
        </authorList>
    </citation>
    <scope>NUCLEOTIDE SEQUENCE [LARGE SCALE GENOMIC DNA]</scope>
    <source>
        <strain evidence="1 2">E6.1</strain>
    </source>
</reference>
<dbReference type="AlphaFoldDB" id="A0A502FXW1"/>
<keyword evidence="2" id="KW-1185">Reference proteome</keyword>
<evidence type="ECO:0008006" key="3">
    <source>
        <dbReference type="Google" id="ProtNLM"/>
    </source>
</evidence>
<dbReference type="Gene3D" id="1.20.910.10">
    <property type="entry name" value="Heme oxygenase-like"/>
    <property type="match status" value="1"/>
</dbReference>
<dbReference type="SUPFAM" id="SSF48613">
    <property type="entry name" value="Heme oxygenase-like"/>
    <property type="match status" value="1"/>
</dbReference>
<dbReference type="Proteomes" id="UP000319931">
    <property type="component" value="Unassembled WGS sequence"/>
</dbReference>
<name>A0A502FXW1_9SPHN</name>
<gene>
    <name evidence="1" type="ORF">EAH76_05160</name>
</gene>
<dbReference type="CDD" id="cd19166">
    <property type="entry name" value="HemeO-bac"/>
    <property type="match status" value="1"/>
</dbReference>
<protein>
    <recommendedName>
        <fullName evidence="3">Heme oxygenase</fullName>
    </recommendedName>
</protein>
<evidence type="ECO:0000313" key="1">
    <source>
        <dbReference type="EMBL" id="TPG54092.1"/>
    </source>
</evidence>
<accession>A0A502FXW1</accession>
<dbReference type="InterPro" id="IPR016084">
    <property type="entry name" value="Haem_Oase-like_multi-hlx"/>
</dbReference>
<comment type="caution">
    <text evidence="1">The sequence shown here is derived from an EMBL/GenBank/DDBJ whole genome shotgun (WGS) entry which is preliminary data.</text>
</comment>
<evidence type="ECO:0000313" key="2">
    <source>
        <dbReference type="Proteomes" id="UP000319931"/>
    </source>
</evidence>